<name>A0A841KTH6_9FIRM</name>
<evidence type="ECO:0000313" key="9">
    <source>
        <dbReference type="EMBL" id="MBB6216896.1"/>
    </source>
</evidence>
<reference evidence="9 10" key="1">
    <citation type="submission" date="2020-08" db="EMBL/GenBank/DDBJ databases">
        <title>Genomic Encyclopedia of Type Strains, Phase IV (KMG-IV): sequencing the most valuable type-strain genomes for metagenomic binning, comparative biology and taxonomic classification.</title>
        <authorList>
            <person name="Goeker M."/>
        </authorList>
    </citation>
    <scope>NUCLEOTIDE SEQUENCE [LARGE SCALE GENOMIC DNA]</scope>
    <source>
        <strain evidence="9 10">DSM 103526</strain>
    </source>
</reference>
<feature type="transmembrane region" description="Helical" evidence="8">
    <location>
        <begin position="366"/>
        <end position="385"/>
    </location>
</feature>
<evidence type="ECO:0000256" key="7">
    <source>
        <dbReference type="ARBA" id="ARBA00023136"/>
    </source>
</evidence>
<keyword evidence="5 8" id="KW-0812">Transmembrane</keyword>
<dbReference type="EMBL" id="JACHEN010000018">
    <property type="protein sequence ID" value="MBB6216896.1"/>
    <property type="molecule type" value="Genomic_DNA"/>
</dbReference>
<dbReference type="GO" id="GO:0042907">
    <property type="term" value="F:xanthine transmembrane transporter activity"/>
    <property type="evidence" value="ECO:0007669"/>
    <property type="project" value="TreeGrafter"/>
</dbReference>
<keyword evidence="7 8" id="KW-0472">Membrane</keyword>
<evidence type="ECO:0000256" key="8">
    <source>
        <dbReference type="SAM" id="Phobius"/>
    </source>
</evidence>
<dbReference type="NCBIfam" id="TIGR00801">
    <property type="entry name" value="ncs2"/>
    <property type="match status" value="1"/>
</dbReference>
<dbReference type="PANTHER" id="PTHR42810">
    <property type="entry name" value="PURINE PERMEASE C1399.01C-RELATED"/>
    <property type="match status" value="1"/>
</dbReference>
<evidence type="ECO:0000313" key="10">
    <source>
        <dbReference type="Proteomes" id="UP000579281"/>
    </source>
</evidence>
<evidence type="ECO:0000256" key="5">
    <source>
        <dbReference type="ARBA" id="ARBA00022692"/>
    </source>
</evidence>
<dbReference type="Pfam" id="PF00860">
    <property type="entry name" value="Xan_ur_permease"/>
    <property type="match status" value="1"/>
</dbReference>
<gene>
    <name evidence="9" type="ORF">HNQ80_003001</name>
</gene>
<feature type="transmembrane region" description="Helical" evidence="8">
    <location>
        <begin position="304"/>
        <end position="327"/>
    </location>
</feature>
<keyword evidence="3" id="KW-0813">Transport</keyword>
<evidence type="ECO:0000256" key="4">
    <source>
        <dbReference type="ARBA" id="ARBA00022475"/>
    </source>
</evidence>
<evidence type="ECO:0000256" key="3">
    <source>
        <dbReference type="ARBA" id="ARBA00022448"/>
    </source>
</evidence>
<comment type="subcellular location">
    <subcellularLocation>
        <location evidence="1">Cell membrane</location>
        <topology evidence="1">Multi-pass membrane protein</topology>
    </subcellularLocation>
</comment>
<feature type="transmembrane region" description="Helical" evidence="8">
    <location>
        <begin position="182"/>
        <end position="202"/>
    </location>
</feature>
<feature type="transmembrane region" description="Helical" evidence="8">
    <location>
        <begin position="129"/>
        <end position="147"/>
    </location>
</feature>
<dbReference type="GO" id="GO:0005886">
    <property type="term" value="C:plasma membrane"/>
    <property type="evidence" value="ECO:0007669"/>
    <property type="project" value="UniProtKB-SubCell"/>
</dbReference>
<keyword evidence="6 8" id="KW-1133">Transmembrane helix</keyword>
<organism evidence="9 10">
    <name type="scientific">Anaerosolibacter carboniphilus</name>
    <dbReference type="NCBI Taxonomy" id="1417629"/>
    <lineage>
        <taxon>Bacteria</taxon>
        <taxon>Bacillati</taxon>
        <taxon>Bacillota</taxon>
        <taxon>Clostridia</taxon>
        <taxon>Peptostreptococcales</taxon>
        <taxon>Thermotaleaceae</taxon>
        <taxon>Anaerosolibacter</taxon>
    </lineage>
</organism>
<feature type="transmembrane region" description="Helical" evidence="8">
    <location>
        <begin position="105"/>
        <end position="123"/>
    </location>
</feature>
<dbReference type="Proteomes" id="UP000579281">
    <property type="component" value="Unassembled WGS sequence"/>
</dbReference>
<dbReference type="InterPro" id="IPR006043">
    <property type="entry name" value="NCS2"/>
</dbReference>
<sequence>MSNESMIVETQQTIREGDYIPTSKKVILGMQHTFTMFGATVLVPLITGMNISVSLFMAGVGTLLFHLITKGKVPAFLGSSFAFIAPTLAVAALPNHDLQYAQGGIVIAGLIYLILAGLVYFFGQEKIVQFFPPIVTGPIIMVIGLKLAPTAIDMAKGNWTLAIVSLVIVVGISIFGRGFIQVLPVLCGLIGGYIFAIITGNVDFTPISQAAFFGIPKFTIAKFDVQSVMMIAPIAIATMVEHIGDVLAIGATVEKDFFDEPGLHRTLLGDGIATSLSAMLGGPANTTYSENTGVLALTRVFNPIIMRIAACFAILLGIVPKLGAVISTIPTPIVGGISIVLFGMIASIGGRTLVEHQVDFTKSRNLIIAAVILVLGLGGAALPIGFGTMSFTIEGMALAAITGIILNKVLPVK</sequence>
<evidence type="ECO:0000256" key="2">
    <source>
        <dbReference type="ARBA" id="ARBA00008821"/>
    </source>
</evidence>
<dbReference type="PANTHER" id="PTHR42810:SF4">
    <property type="entry name" value="URIC ACID TRANSPORTER UACT"/>
    <property type="match status" value="1"/>
</dbReference>
<keyword evidence="10" id="KW-1185">Reference proteome</keyword>
<accession>A0A841KTH6</accession>
<feature type="transmembrane region" description="Helical" evidence="8">
    <location>
        <begin position="34"/>
        <end position="67"/>
    </location>
</feature>
<dbReference type="InterPro" id="IPR006042">
    <property type="entry name" value="Xan_ur_permease"/>
</dbReference>
<comment type="caution">
    <text evidence="9">The sequence shown here is derived from an EMBL/GenBank/DDBJ whole genome shotgun (WGS) entry which is preliminary data.</text>
</comment>
<dbReference type="AlphaFoldDB" id="A0A841KTH6"/>
<feature type="transmembrane region" description="Helical" evidence="8">
    <location>
        <begin position="159"/>
        <end position="176"/>
    </location>
</feature>
<evidence type="ECO:0000256" key="6">
    <source>
        <dbReference type="ARBA" id="ARBA00022989"/>
    </source>
</evidence>
<feature type="transmembrane region" description="Helical" evidence="8">
    <location>
        <begin position="333"/>
        <end position="354"/>
    </location>
</feature>
<feature type="transmembrane region" description="Helical" evidence="8">
    <location>
        <begin position="73"/>
        <end position="93"/>
    </location>
</feature>
<comment type="similarity">
    <text evidence="2">Belongs to the nucleobase:cation symporter-2 (NCS2) (TC 2.A.40) family.</text>
</comment>
<keyword evidence="4" id="KW-1003">Cell membrane</keyword>
<evidence type="ECO:0000256" key="1">
    <source>
        <dbReference type="ARBA" id="ARBA00004651"/>
    </source>
</evidence>
<feature type="transmembrane region" description="Helical" evidence="8">
    <location>
        <begin position="391"/>
        <end position="410"/>
    </location>
</feature>
<proteinExistence type="inferred from homology"/>
<dbReference type="RefSeq" id="WP_207727028.1">
    <property type="nucleotide sequence ID" value="NZ_JACHEN010000018.1"/>
</dbReference>
<protein>
    <submittedName>
        <fullName evidence="9">Uracil permease</fullName>
    </submittedName>
</protein>